<dbReference type="InterPro" id="IPR000089">
    <property type="entry name" value="Biotin_lipoyl"/>
</dbReference>
<dbReference type="CDD" id="cd06849">
    <property type="entry name" value="lipoyl_domain"/>
    <property type="match status" value="1"/>
</dbReference>
<dbReference type="FunFam" id="3.30.559.10:FF:000007">
    <property type="entry name" value="Dihydrolipoamide acetyltransferase component of pyruvate dehydrogenase complex"/>
    <property type="match status" value="1"/>
</dbReference>
<dbReference type="NCBIfam" id="NF004309">
    <property type="entry name" value="PRK05704.1"/>
    <property type="match status" value="1"/>
</dbReference>
<sequence length="406" mass="43914">MSVEIKVPILPESVSEATVATWHKQVGDAVSIDENIVDIETEKVVLEVPSTVNGVIKELLVEEGATVGEQDVIAIVEEGASAAAPAEKAEEKAPEPAAKSEAPAETNSEDADKLSPAVRKMLAENNLSASAIKGTGKNGRILKEDVLAHLENASSAPAASSKSAAPAKTPQAGERNERRVPMTRLRATIARRLKEAQDTQAMLTTFNDVNLQAVIDLRSQYKELFEKKHGTRLGFMSFFVKAAIEALKRFPAVNASIDGNDIVYHDYYDVGIAASSPRGLVVPVLRDVDQMSFADVEKNIGEYGQKAKDGKLTMEDLVGGTFTVSNGGVFGSMLSTPIVNPPQSAILGMHRIEERPVAENGQVVIRPMMYLALTYDHRIIDGKESVLFLRTIKECLEDPARLLLEL</sequence>
<dbReference type="Gene3D" id="4.10.320.10">
    <property type="entry name" value="E3-binding domain"/>
    <property type="match status" value="1"/>
</dbReference>
<keyword evidence="9 11" id="KW-0012">Acyltransferase</keyword>
<dbReference type="PROSITE" id="PS51826">
    <property type="entry name" value="PSBD"/>
    <property type="match status" value="1"/>
</dbReference>
<evidence type="ECO:0000256" key="12">
    <source>
        <dbReference type="SAM" id="MobiDB-lite"/>
    </source>
</evidence>
<comment type="similarity">
    <text evidence="3 11">Belongs to the 2-oxoacid dehydrogenase family.</text>
</comment>
<dbReference type="GO" id="GO:0045252">
    <property type="term" value="C:oxoglutarate dehydrogenase complex"/>
    <property type="evidence" value="ECO:0007669"/>
    <property type="project" value="UniProtKB-UniRule"/>
</dbReference>
<comment type="function">
    <text evidence="1 11">E2 component of the 2-oxoglutarate dehydrogenase (OGDH) complex which catalyzes the second step in the conversion of 2-oxoglutarate to succinyl-CoA and CO(2).</text>
</comment>
<dbReference type="AlphaFoldDB" id="A0A918VR78"/>
<evidence type="ECO:0000256" key="9">
    <source>
        <dbReference type="ARBA" id="ARBA00023315"/>
    </source>
</evidence>
<dbReference type="Gene3D" id="3.30.559.10">
    <property type="entry name" value="Chloramphenicol acetyltransferase-like domain"/>
    <property type="match status" value="1"/>
</dbReference>
<feature type="compositionally biased region" description="Low complexity" evidence="12">
    <location>
        <begin position="95"/>
        <end position="105"/>
    </location>
</feature>
<dbReference type="SUPFAM" id="SSF51230">
    <property type="entry name" value="Single hybrid motif"/>
    <property type="match status" value="1"/>
</dbReference>
<comment type="pathway">
    <text evidence="2 11">Amino-acid degradation; L-lysine degradation via saccharopine pathway; glutaryl-CoA from L-lysine: step 6/6.</text>
</comment>
<dbReference type="Gene3D" id="2.40.50.100">
    <property type="match status" value="1"/>
</dbReference>
<dbReference type="SUPFAM" id="SSF47005">
    <property type="entry name" value="Peripheral subunit-binding domain of 2-oxo acid dehydrogenase complex"/>
    <property type="match status" value="1"/>
</dbReference>
<keyword evidence="8 11" id="KW-0450">Lipoyl</keyword>
<dbReference type="Proteomes" id="UP000614811">
    <property type="component" value="Unassembled WGS sequence"/>
</dbReference>
<organism evidence="15 16">
    <name type="scientific">Arenicella chitinivorans</name>
    <dbReference type="NCBI Taxonomy" id="1329800"/>
    <lineage>
        <taxon>Bacteria</taxon>
        <taxon>Pseudomonadati</taxon>
        <taxon>Pseudomonadota</taxon>
        <taxon>Gammaproteobacteria</taxon>
        <taxon>Arenicellales</taxon>
        <taxon>Arenicellaceae</taxon>
        <taxon>Arenicella</taxon>
    </lineage>
</organism>
<dbReference type="InterPro" id="IPR003016">
    <property type="entry name" value="2-oxoA_DH_lipoyl-BS"/>
</dbReference>
<dbReference type="PROSITE" id="PS00189">
    <property type="entry name" value="LIPOYL"/>
    <property type="match status" value="1"/>
</dbReference>
<dbReference type="Pfam" id="PF00198">
    <property type="entry name" value="2-oxoacid_dh"/>
    <property type="match status" value="1"/>
</dbReference>
<dbReference type="EMBL" id="BMXA01000010">
    <property type="protein sequence ID" value="GHA21426.1"/>
    <property type="molecule type" value="Genomic_DNA"/>
</dbReference>
<dbReference type="GO" id="GO:0005829">
    <property type="term" value="C:cytosol"/>
    <property type="evidence" value="ECO:0007669"/>
    <property type="project" value="TreeGrafter"/>
</dbReference>
<feature type="region of interest" description="Disordered" evidence="12">
    <location>
        <begin position="84"/>
        <end position="113"/>
    </location>
</feature>
<keyword evidence="7 11" id="KW-0808">Transferase</keyword>
<dbReference type="InterPro" id="IPR001078">
    <property type="entry name" value="2-oxoacid_DH_actylTfrase"/>
</dbReference>
<accession>A0A918VR78</accession>
<dbReference type="InterPro" id="IPR011053">
    <property type="entry name" value="Single_hybrid_motif"/>
</dbReference>
<dbReference type="InterPro" id="IPR036625">
    <property type="entry name" value="E3-bd_dom_sf"/>
</dbReference>
<dbReference type="GO" id="GO:0004149">
    <property type="term" value="F:dihydrolipoyllysine-residue succinyltransferase activity"/>
    <property type="evidence" value="ECO:0007669"/>
    <property type="project" value="UniProtKB-UniRule"/>
</dbReference>
<dbReference type="SUPFAM" id="SSF52777">
    <property type="entry name" value="CoA-dependent acyltransferases"/>
    <property type="match status" value="1"/>
</dbReference>
<evidence type="ECO:0000313" key="15">
    <source>
        <dbReference type="EMBL" id="GHA21426.1"/>
    </source>
</evidence>
<dbReference type="EC" id="2.3.1.61" evidence="4 11"/>
<reference evidence="15" key="1">
    <citation type="journal article" date="2014" name="Int. J. Syst. Evol. Microbiol.">
        <title>Complete genome sequence of Corynebacterium casei LMG S-19264T (=DSM 44701T), isolated from a smear-ripened cheese.</title>
        <authorList>
            <consortium name="US DOE Joint Genome Institute (JGI-PGF)"/>
            <person name="Walter F."/>
            <person name="Albersmeier A."/>
            <person name="Kalinowski J."/>
            <person name="Ruckert C."/>
        </authorList>
    </citation>
    <scope>NUCLEOTIDE SEQUENCE</scope>
    <source>
        <strain evidence="15">KCTC 12711</strain>
    </source>
</reference>
<dbReference type="GO" id="GO:0033512">
    <property type="term" value="P:L-lysine catabolic process to acetyl-CoA via saccharopine"/>
    <property type="evidence" value="ECO:0007669"/>
    <property type="project" value="UniProtKB-UniRule"/>
</dbReference>
<protein>
    <recommendedName>
        <fullName evidence="5 11">Dihydrolipoyllysine-residue succinyltransferase component of 2-oxoglutarate dehydrogenase complex</fullName>
        <ecNumber evidence="4 11">2.3.1.61</ecNumber>
    </recommendedName>
    <alternativeName>
        <fullName evidence="11">2-oxoglutarate dehydrogenase complex component E2</fullName>
    </alternativeName>
</protein>
<reference evidence="15" key="2">
    <citation type="submission" date="2020-09" db="EMBL/GenBank/DDBJ databases">
        <authorList>
            <person name="Sun Q."/>
            <person name="Kim S."/>
        </authorList>
    </citation>
    <scope>NUCLEOTIDE SEQUENCE</scope>
    <source>
        <strain evidence="15">KCTC 12711</strain>
    </source>
</reference>
<evidence type="ECO:0000256" key="4">
    <source>
        <dbReference type="ARBA" id="ARBA00012945"/>
    </source>
</evidence>
<feature type="domain" description="Peripheral subunit-binding (PSBD)" evidence="14">
    <location>
        <begin position="113"/>
        <end position="150"/>
    </location>
</feature>
<dbReference type="GO" id="GO:0006099">
    <property type="term" value="P:tricarboxylic acid cycle"/>
    <property type="evidence" value="ECO:0007669"/>
    <property type="project" value="UniProtKB-UniRule"/>
</dbReference>
<feature type="compositionally biased region" description="Low complexity" evidence="12">
    <location>
        <begin position="153"/>
        <end position="168"/>
    </location>
</feature>
<feature type="region of interest" description="Disordered" evidence="12">
    <location>
        <begin position="153"/>
        <end position="180"/>
    </location>
</feature>
<dbReference type="PANTHER" id="PTHR43416">
    <property type="entry name" value="DIHYDROLIPOYLLYSINE-RESIDUE SUCCINYLTRANSFERASE COMPONENT OF 2-OXOGLUTARATE DEHYDROGENASE COMPLEX, MITOCHONDRIAL-RELATED"/>
    <property type="match status" value="1"/>
</dbReference>
<evidence type="ECO:0000256" key="2">
    <source>
        <dbReference type="ARBA" id="ARBA00005145"/>
    </source>
</evidence>
<evidence type="ECO:0000256" key="10">
    <source>
        <dbReference type="ARBA" id="ARBA00052761"/>
    </source>
</evidence>
<dbReference type="RefSeq" id="WP_189402933.1">
    <property type="nucleotide sequence ID" value="NZ_BMXA01000010.1"/>
</dbReference>
<dbReference type="InterPro" id="IPR050537">
    <property type="entry name" value="2-oxoacid_dehydrogenase"/>
</dbReference>
<name>A0A918VR78_9GAMM</name>
<dbReference type="Pfam" id="PF02817">
    <property type="entry name" value="E3_binding"/>
    <property type="match status" value="1"/>
</dbReference>
<dbReference type="PROSITE" id="PS50968">
    <property type="entry name" value="BIOTINYL_LIPOYL"/>
    <property type="match status" value="1"/>
</dbReference>
<feature type="domain" description="Lipoyl-binding" evidence="13">
    <location>
        <begin position="2"/>
        <end position="77"/>
    </location>
</feature>
<evidence type="ECO:0000256" key="5">
    <source>
        <dbReference type="ARBA" id="ARBA00019511"/>
    </source>
</evidence>
<evidence type="ECO:0000313" key="16">
    <source>
        <dbReference type="Proteomes" id="UP000614811"/>
    </source>
</evidence>
<comment type="cofactor">
    <cofactor evidence="11">
        <name>(R)-lipoate</name>
        <dbReference type="ChEBI" id="CHEBI:83088"/>
    </cofactor>
    <text evidence="11">Binds 1 lipoyl cofactor covalently.</text>
</comment>
<gene>
    <name evidence="15" type="primary">sucB</name>
    <name evidence="15" type="ORF">GCM10008090_34180</name>
</gene>
<dbReference type="NCBIfam" id="TIGR01347">
    <property type="entry name" value="sucB"/>
    <property type="match status" value="1"/>
</dbReference>
<keyword evidence="6 11" id="KW-0816">Tricarboxylic acid cycle</keyword>
<evidence type="ECO:0000256" key="7">
    <source>
        <dbReference type="ARBA" id="ARBA00022679"/>
    </source>
</evidence>
<proteinExistence type="inferred from homology"/>
<dbReference type="PANTHER" id="PTHR43416:SF5">
    <property type="entry name" value="DIHYDROLIPOYLLYSINE-RESIDUE SUCCINYLTRANSFERASE COMPONENT OF 2-OXOGLUTARATE DEHYDROGENASE COMPLEX, MITOCHONDRIAL"/>
    <property type="match status" value="1"/>
</dbReference>
<dbReference type="InterPro" id="IPR004167">
    <property type="entry name" value="PSBD"/>
</dbReference>
<evidence type="ECO:0000256" key="6">
    <source>
        <dbReference type="ARBA" id="ARBA00022532"/>
    </source>
</evidence>
<dbReference type="Pfam" id="PF00364">
    <property type="entry name" value="Biotin_lipoyl"/>
    <property type="match status" value="1"/>
</dbReference>
<evidence type="ECO:0000256" key="3">
    <source>
        <dbReference type="ARBA" id="ARBA00007317"/>
    </source>
</evidence>
<dbReference type="InterPro" id="IPR006255">
    <property type="entry name" value="SucB"/>
</dbReference>
<evidence type="ECO:0000256" key="8">
    <source>
        <dbReference type="ARBA" id="ARBA00022823"/>
    </source>
</evidence>
<evidence type="ECO:0000259" key="13">
    <source>
        <dbReference type="PROSITE" id="PS50968"/>
    </source>
</evidence>
<comment type="catalytic activity">
    <reaction evidence="10 11">
        <text>N(6)-[(R)-dihydrolipoyl]-L-lysyl-[protein] + succinyl-CoA = N(6)-[(R)-S(8)-succinyldihydrolipoyl]-L-lysyl-[protein] + CoA</text>
        <dbReference type="Rhea" id="RHEA:15213"/>
        <dbReference type="Rhea" id="RHEA-COMP:10475"/>
        <dbReference type="Rhea" id="RHEA-COMP:20092"/>
        <dbReference type="ChEBI" id="CHEBI:57287"/>
        <dbReference type="ChEBI" id="CHEBI:57292"/>
        <dbReference type="ChEBI" id="CHEBI:83100"/>
        <dbReference type="ChEBI" id="CHEBI:83120"/>
        <dbReference type="EC" id="2.3.1.61"/>
    </reaction>
</comment>
<evidence type="ECO:0000259" key="14">
    <source>
        <dbReference type="PROSITE" id="PS51826"/>
    </source>
</evidence>
<evidence type="ECO:0000256" key="1">
    <source>
        <dbReference type="ARBA" id="ARBA00004052"/>
    </source>
</evidence>
<comment type="caution">
    <text evidence="15">The sequence shown here is derived from an EMBL/GenBank/DDBJ whole genome shotgun (WGS) entry which is preliminary data.</text>
</comment>
<dbReference type="InterPro" id="IPR023213">
    <property type="entry name" value="CAT-like_dom_sf"/>
</dbReference>
<evidence type="ECO:0000256" key="11">
    <source>
        <dbReference type="RuleBase" id="RU361138"/>
    </source>
</evidence>
<keyword evidence="16" id="KW-1185">Reference proteome</keyword>